<evidence type="ECO:0000313" key="3">
    <source>
        <dbReference type="Proteomes" id="UP000662572"/>
    </source>
</evidence>
<reference evidence="2" key="2">
    <citation type="submission" date="2020-09" db="EMBL/GenBank/DDBJ databases">
        <authorList>
            <person name="Sun Q."/>
            <person name="Kim S."/>
        </authorList>
    </citation>
    <scope>NUCLEOTIDE SEQUENCE</scope>
    <source>
        <strain evidence="2">KCTC 32296</strain>
    </source>
</reference>
<reference evidence="2" key="1">
    <citation type="journal article" date="2014" name="Int. J. Syst. Evol. Microbiol.">
        <title>Complete genome sequence of Corynebacterium casei LMG S-19264T (=DSM 44701T), isolated from a smear-ripened cheese.</title>
        <authorList>
            <consortium name="US DOE Joint Genome Institute (JGI-PGF)"/>
            <person name="Walter F."/>
            <person name="Albersmeier A."/>
            <person name="Kalinowski J."/>
            <person name="Ruckert C."/>
        </authorList>
    </citation>
    <scope>NUCLEOTIDE SEQUENCE</scope>
    <source>
        <strain evidence="2">KCTC 32296</strain>
    </source>
</reference>
<gene>
    <name evidence="2" type="ORF">GCM10011273_20380</name>
</gene>
<dbReference type="InterPro" id="IPR013718">
    <property type="entry name" value="COQ9_C"/>
</dbReference>
<accession>A0A918Q7L1</accession>
<dbReference type="Pfam" id="PF08511">
    <property type="entry name" value="COQ9"/>
    <property type="match status" value="1"/>
</dbReference>
<evidence type="ECO:0000313" key="2">
    <source>
        <dbReference type="EMBL" id="GGZ33941.1"/>
    </source>
</evidence>
<comment type="caution">
    <text evidence="2">The sequence shown here is derived from an EMBL/GenBank/DDBJ whole genome shotgun (WGS) entry which is preliminary data.</text>
</comment>
<dbReference type="Gene3D" id="1.10.357.10">
    <property type="entry name" value="Tetracycline Repressor, domain 2"/>
    <property type="match status" value="1"/>
</dbReference>
<name>A0A918Q7L1_9CAUL</name>
<organism evidence="2 3">
    <name type="scientific">Asticcacaulis endophyticus</name>
    <dbReference type="NCBI Taxonomy" id="1395890"/>
    <lineage>
        <taxon>Bacteria</taxon>
        <taxon>Pseudomonadati</taxon>
        <taxon>Pseudomonadota</taxon>
        <taxon>Alphaproteobacteria</taxon>
        <taxon>Caulobacterales</taxon>
        <taxon>Caulobacteraceae</taxon>
        <taxon>Asticcacaulis</taxon>
    </lineage>
</organism>
<dbReference type="Proteomes" id="UP000662572">
    <property type="component" value="Unassembled WGS sequence"/>
</dbReference>
<proteinExistence type="predicted"/>
<evidence type="ECO:0000259" key="1">
    <source>
        <dbReference type="Pfam" id="PF08511"/>
    </source>
</evidence>
<dbReference type="InterPro" id="IPR012762">
    <property type="entry name" value="Ubiq_biosynth_COQ9"/>
</dbReference>
<dbReference type="EMBL" id="BMZB01000002">
    <property type="protein sequence ID" value="GGZ33941.1"/>
    <property type="molecule type" value="Genomic_DNA"/>
</dbReference>
<dbReference type="GO" id="GO:0006744">
    <property type="term" value="P:ubiquinone biosynthetic process"/>
    <property type="evidence" value="ECO:0007669"/>
    <property type="project" value="InterPro"/>
</dbReference>
<dbReference type="AlphaFoldDB" id="A0A918Q7L1"/>
<dbReference type="GO" id="GO:0008289">
    <property type="term" value="F:lipid binding"/>
    <property type="evidence" value="ECO:0007669"/>
    <property type="project" value="InterPro"/>
</dbReference>
<keyword evidence="3" id="KW-1185">Reference proteome</keyword>
<protein>
    <recommendedName>
        <fullName evidence="1">COQ9 C-terminal domain-containing protein</fullName>
    </recommendedName>
</protein>
<dbReference type="NCBIfam" id="TIGR02396">
    <property type="entry name" value="diverge_rpsU"/>
    <property type="match status" value="1"/>
</dbReference>
<dbReference type="RefSeq" id="WP_189486337.1">
    <property type="nucleotide sequence ID" value="NZ_BMZB01000002.1"/>
</dbReference>
<sequence length="221" mass="24042">MTTSPLKALEADLAAATAKLMPDLGLNSTSLRRAAAHIGLTPAESDLICPNGPRDIAAVLWRSHDAAWLAVVEATDMMGMKVREKISFLLTARLDQAAVEESVTHRLFGYLMLPQHLGLLKSLVWDSADMIWRKAGDQALDENHYSKRLIVSGILTTALTTRLAQGKAAQDDQIARNIDAVMAYEKFKAKSGFKPEQTMLDIAAKVGALRFGKAKTEPAQS</sequence>
<feature type="domain" description="COQ9 C-terminal" evidence="1">
    <location>
        <begin position="123"/>
        <end position="183"/>
    </location>
</feature>